<evidence type="ECO:0000256" key="3">
    <source>
        <dbReference type="ARBA" id="ARBA00006388"/>
    </source>
</evidence>
<keyword evidence="5 12" id="KW-0507">mRNA processing</keyword>
<dbReference type="InterPro" id="IPR013915">
    <property type="entry name" value="Prp19_cc"/>
</dbReference>
<evidence type="ECO:0000313" key="14">
    <source>
        <dbReference type="EMBL" id="GFY93104.1"/>
    </source>
</evidence>
<dbReference type="AlphaFoldDB" id="A0A7J0F353"/>
<feature type="domain" description="U-box" evidence="13">
    <location>
        <begin position="1"/>
        <end position="70"/>
    </location>
</feature>
<dbReference type="InterPro" id="IPR003613">
    <property type="entry name" value="Ubox_domain"/>
</dbReference>
<organism evidence="14 15">
    <name type="scientific">Actinidia rufa</name>
    <dbReference type="NCBI Taxonomy" id="165716"/>
    <lineage>
        <taxon>Eukaryota</taxon>
        <taxon>Viridiplantae</taxon>
        <taxon>Streptophyta</taxon>
        <taxon>Embryophyta</taxon>
        <taxon>Tracheophyta</taxon>
        <taxon>Spermatophyta</taxon>
        <taxon>Magnoliopsida</taxon>
        <taxon>eudicotyledons</taxon>
        <taxon>Gunneridae</taxon>
        <taxon>Pentapetalae</taxon>
        <taxon>asterids</taxon>
        <taxon>Ericales</taxon>
        <taxon>Actinidiaceae</taxon>
        <taxon>Actinidia</taxon>
    </lineage>
</organism>
<gene>
    <name evidence="14" type="ORF">Acr_08g0015000</name>
</gene>
<evidence type="ECO:0000256" key="9">
    <source>
        <dbReference type="ARBA" id="ARBA00022786"/>
    </source>
</evidence>
<comment type="function">
    <text evidence="12">Ubiquitin-protein ligase which is mainly involved pre-mRNA splicing and DNA repair. Required for pre-mRNA splicing as component of the spliceosome.</text>
</comment>
<keyword evidence="12" id="KW-0234">DNA repair</keyword>
<dbReference type="PROSITE" id="PS51698">
    <property type="entry name" value="U_BOX"/>
    <property type="match status" value="1"/>
</dbReference>
<comment type="caution">
    <text evidence="14">The sequence shown here is derived from an EMBL/GenBank/DDBJ whole genome shotgun (WGS) entry which is preliminary data.</text>
</comment>
<dbReference type="FunFam" id="3.30.40.10:FF:000027">
    <property type="entry name" value="Pre-mRNA-processing factor 19, putative"/>
    <property type="match status" value="1"/>
</dbReference>
<dbReference type="InterPro" id="IPR013083">
    <property type="entry name" value="Znf_RING/FYVE/PHD"/>
</dbReference>
<dbReference type="InterPro" id="IPR055340">
    <property type="entry name" value="RING-Ubox_PRP19"/>
</dbReference>
<evidence type="ECO:0000256" key="6">
    <source>
        <dbReference type="ARBA" id="ARBA00022679"/>
    </source>
</evidence>
<dbReference type="GO" id="GO:0006281">
    <property type="term" value="P:DNA repair"/>
    <property type="evidence" value="ECO:0007669"/>
    <property type="project" value="UniProtKB-KW"/>
</dbReference>
<evidence type="ECO:0000313" key="15">
    <source>
        <dbReference type="Proteomes" id="UP000585474"/>
    </source>
</evidence>
<evidence type="ECO:0000256" key="12">
    <source>
        <dbReference type="RuleBase" id="RU367101"/>
    </source>
</evidence>
<dbReference type="Gene3D" id="3.30.40.10">
    <property type="entry name" value="Zinc/RING finger domain, C3HC4 (zinc finger)"/>
    <property type="match status" value="1"/>
</dbReference>
<keyword evidence="12" id="KW-0227">DNA damage</keyword>
<evidence type="ECO:0000256" key="1">
    <source>
        <dbReference type="ARBA" id="ARBA00004123"/>
    </source>
</evidence>
<keyword evidence="15" id="KW-1185">Reference proteome</keyword>
<protein>
    <recommendedName>
        <fullName evidence="12">Pre-mRNA-processing factor 19</fullName>
        <ecNumber evidence="12">2.3.2.27</ecNumber>
    </recommendedName>
</protein>
<evidence type="ECO:0000256" key="11">
    <source>
        <dbReference type="ARBA" id="ARBA00023242"/>
    </source>
</evidence>
<keyword evidence="9 12" id="KW-0833">Ubl conjugation pathway</keyword>
<dbReference type="CDD" id="cd16656">
    <property type="entry name" value="RING-Ubox_PRP19"/>
    <property type="match status" value="1"/>
</dbReference>
<dbReference type="EMBL" id="BJWL01000008">
    <property type="protein sequence ID" value="GFY93104.1"/>
    <property type="molecule type" value="Genomic_DNA"/>
</dbReference>
<accession>A0A7J0F353</accession>
<evidence type="ECO:0000256" key="10">
    <source>
        <dbReference type="ARBA" id="ARBA00023187"/>
    </source>
</evidence>
<keyword evidence="6 12" id="KW-0808">Transferase</keyword>
<evidence type="ECO:0000256" key="4">
    <source>
        <dbReference type="ARBA" id="ARBA00022574"/>
    </source>
</evidence>
<comment type="pathway">
    <text evidence="2 12">Protein modification; protein ubiquitination.</text>
</comment>
<dbReference type="Proteomes" id="UP000585474">
    <property type="component" value="Unassembled WGS sequence"/>
</dbReference>
<dbReference type="SMART" id="SM00504">
    <property type="entry name" value="Ubox"/>
    <property type="match status" value="1"/>
</dbReference>
<dbReference type="EC" id="2.3.2.27" evidence="12"/>
<dbReference type="PANTHER" id="PTHR43995:SF1">
    <property type="entry name" value="PRE-MRNA-PROCESSING FACTOR 19"/>
    <property type="match status" value="1"/>
</dbReference>
<keyword evidence="4" id="KW-0853">WD repeat</keyword>
<dbReference type="GO" id="GO:0061630">
    <property type="term" value="F:ubiquitin protein ligase activity"/>
    <property type="evidence" value="ECO:0007669"/>
    <property type="project" value="UniProtKB-UniRule"/>
</dbReference>
<dbReference type="PANTHER" id="PTHR43995">
    <property type="entry name" value="PRE-MRNA-PROCESSING FACTOR 19"/>
    <property type="match status" value="1"/>
</dbReference>
<comment type="subunit">
    <text evidence="12">Homotetramer.</text>
</comment>
<dbReference type="InterPro" id="IPR038959">
    <property type="entry name" value="Prp19"/>
</dbReference>
<keyword evidence="7 12" id="KW-0747">Spliceosome</keyword>
<sequence>MNCSISGEVPEEPVVSKKTGLLFEKRLIERHISDYGKCPITGEPLSMEEIVPIKTDKIVKPRPVQAASIPGMLGMFQIEWDGLMLSNFALEQQLHTARQELSHALYQHDAACRVIARLKKERDEARSLLAQTERQIPMSALAAPEVNASALSIGKRGAADEGMGPDAKKIRRGISASIISELTDCNAALSQQRKKRQIPPKLAPVDAVERYTQLFSYPLHKTSKPGILAMDILYSKGCGPVVELPLCQGKVWLVPSMFIPYWL</sequence>
<dbReference type="GO" id="GO:0071006">
    <property type="term" value="C:U2-type catalytic step 1 spliceosome"/>
    <property type="evidence" value="ECO:0007669"/>
    <property type="project" value="TreeGrafter"/>
</dbReference>
<reference evidence="14 15" key="1">
    <citation type="submission" date="2019-07" db="EMBL/GenBank/DDBJ databases">
        <title>De Novo Assembly of kiwifruit Actinidia rufa.</title>
        <authorList>
            <person name="Sugita-Konishi S."/>
            <person name="Sato K."/>
            <person name="Mori E."/>
            <person name="Abe Y."/>
            <person name="Kisaki G."/>
            <person name="Hamano K."/>
            <person name="Suezawa K."/>
            <person name="Otani M."/>
            <person name="Fukuda T."/>
            <person name="Manabe T."/>
            <person name="Gomi K."/>
            <person name="Tabuchi M."/>
            <person name="Akimitsu K."/>
            <person name="Kataoka I."/>
        </authorList>
    </citation>
    <scope>NUCLEOTIDE SEQUENCE [LARGE SCALE GENOMIC DNA]</scope>
    <source>
        <strain evidence="15">cv. Fuchu</strain>
    </source>
</reference>
<keyword evidence="11 12" id="KW-0539">Nucleus</keyword>
<keyword evidence="8" id="KW-0677">Repeat</keyword>
<dbReference type="GO" id="GO:0005737">
    <property type="term" value="C:cytoplasm"/>
    <property type="evidence" value="ECO:0007669"/>
    <property type="project" value="TreeGrafter"/>
</dbReference>
<proteinExistence type="inferred from homology"/>
<dbReference type="GO" id="GO:0070534">
    <property type="term" value="P:protein K63-linked ubiquitination"/>
    <property type="evidence" value="ECO:0007669"/>
    <property type="project" value="UniProtKB-UniRule"/>
</dbReference>
<comment type="catalytic activity">
    <reaction evidence="12">
        <text>S-ubiquitinyl-[E2 ubiquitin-conjugating enzyme]-L-cysteine + [acceptor protein]-L-lysine = [E2 ubiquitin-conjugating enzyme]-L-cysteine + N(6)-ubiquitinyl-[acceptor protein]-L-lysine.</text>
        <dbReference type="EC" id="2.3.2.27"/>
    </reaction>
</comment>
<dbReference type="SUPFAM" id="SSF57850">
    <property type="entry name" value="RING/U-box"/>
    <property type="match status" value="1"/>
</dbReference>
<comment type="similarity">
    <text evidence="3 12">Belongs to the WD repeat PRP19 family.</text>
</comment>
<dbReference type="UniPathway" id="UPA00143"/>
<evidence type="ECO:0000256" key="2">
    <source>
        <dbReference type="ARBA" id="ARBA00004906"/>
    </source>
</evidence>
<evidence type="ECO:0000256" key="8">
    <source>
        <dbReference type="ARBA" id="ARBA00022737"/>
    </source>
</evidence>
<dbReference type="GO" id="GO:0000398">
    <property type="term" value="P:mRNA splicing, via spliceosome"/>
    <property type="evidence" value="ECO:0007669"/>
    <property type="project" value="InterPro"/>
</dbReference>
<dbReference type="GO" id="GO:0000974">
    <property type="term" value="C:Prp19 complex"/>
    <property type="evidence" value="ECO:0007669"/>
    <property type="project" value="UniProtKB-UniRule"/>
</dbReference>
<dbReference type="OrthoDB" id="1746347at2759"/>
<evidence type="ECO:0000256" key="5">
    <source>
        <dbReference type="ARBA" id="ARBA00022664"/>
    </source>
</evidence>
<name>A0A7J0F353_9ERIC</name>
<comment type="subcellular location">
    <subcellularLocation>
        <location evidence="1 12">Nucleus</location>
    </subcellularLocation>
</comment>
<keyword evidence="10 12" id="KW-0508">mRNA splicing</keyword>
<evidence type="ECO:0000259" key="13">
    <source>
        <dbReference type="PROSITE" id="PS51698"/>
    </source>
</evidence>
<dbReference type="Pfam" id="PF08606">
    <property type="entry name" value="Prp19"/>
    <property type="match status" value="1"/>
</dbReference>
<evidence type="ECO:0000256" key="7">
    <source>
        <dbReference type="ARBA" id="ARBA00022728"/>
    </source>
</evidence>